<organism evidence="1 2">
    <name type="scientific">Pyrobaculum ferrireducens</name>
    <dbReference type="NCBI Taxonomy" id="1104324"/>
    <lineage>
        <taxon>Archaea</taxon>
        <taxon>Thermoproteota</taxon>
        <taxon>Thermoprotei</taxon>
        <taxon>Thermoproteales</taxon>
        <taxon>Thermoproteaceae</taxon>
        <taxon>Pyrobaculum</taxon>
    </lineage>
</organism>
<dbReference type="eggNOG" id="arCOG07483">
    <property type="taxonomic scope" value="Archaea"/>
</dbReference>
<dbReference type="EMBL" id="CP003098">
    <property type="protein sequence ID" value="AET32933.1"/>
    <property type="molecule type" value="Genomic_DNA"/>
</dbReference>
<gene>
    <name evidence="1" type="ORF">P186_1514</name>
</gene>
<name>G7VFC7_9CREN</name>
<dbReference type="BioCyc" id="PSP1104324:GJSN-1485-MONOMER"/>
<dbReference type="OrthoDB" id="24329at2157"/>
<dbReference type="Proteomes" id="UP000005867">
    <property type="component" value="Chromosome"/>
</dbReference>
<evidence type="ECO:0000313" key="1">
    <source>
        <dbReference type="EMBL" id="AET32933.1"/>
    </source>
</evidence>
<accession>G7VFC7</accession>
<keyword evidence="2" id="KW-1185">Reference proteome</keyword>
<dbReference type="RefSeq" id="WP_014288759.1">
    <property type="nucleotide sequence ID" value="NC_016645.1"/>
</dbReference>
<reference evidence="1 2" key="1">
    <citation type="journal article" date="2012" name="J. Bacteriol.">
        <title>Complete genome sequence of strain 1860, a crenarchaeon of the genus pyrobaculum able to grow with various electron acceptors.</title>
        <authorList>
            <person name="Mardanov A.V."/>
            <person name="Gumerov V.M."/>
            <person name="Slobodkina G.B."/>
            <person name="Beletsky A.V."/>
            <person name="Bonch-Osmolovskaya E.A."/>
            <person name="Ravin N.V."/>
            <person name="Skryabin K.G."/>
        </authorList>
    </citation>
    <scope>NUCLEOTIDE SEQUENCE [LARGE SCALE GENOMIC DNA]</scope>
    <source>
        <strain evidence="1 2">1860</strain>
    </source>
</reference>
<dbReference type="AlphaFoldDB" id="G7VFC7"/>
<dbReference type="HOGENOM" id="CLU_1286393_0_0_2"/>
<sequence length="218" mass="23251">MASKLPILGAAAVALVLALLVVLQQSMSPQPYEVNYSISYIFTTPSGRQALDLGWMVVGVGPQNYSVAVLRFGGVEIQLYEASEGGKSYEAICAMGRCIANPSRSVELPVDFKSVHMSTAGVCRHLGREGALVRASGVPELGLLAEVAKAHGVSLNATADAEVCESRGVVLWLRAGYTFQVGGRDVRIEIVVNATRLGPYNATRHHEALQKAKSAQQR</sequence>
<dbReference type="KEGG" id="pyr:P186_1514"/>
<dbReference type="STRING" id="1104324.P186_1514"/>
<protein>
    <submittedName>
        <fullName evidence="1">Uncharacterized protein</fullName>
    </submittedName>
</protein>
<dbReference type="GeneID" id="11595772"/>
<evidence type="ECO:0000313" key="2">
    <source>
        <dbReference type="Proteomes" id="UP000005867"/>
    </source>
</evidence>
<proteinExistence type="predicted"/>